<sequence>MSAFAAPGVTVCQRVPRGGLGGRRDRRPADPVSRRCRSRHGHRRMSRWCALRWAALADRPAGVRRGLRRRTLTVAQAAPRGPRVEKLRRVGPRLARCLSQPWMCCSGGSEGRAEVGPAVGSALLWYGGQPAPWGSCSGAGPSASHPVPVWTAPGLVVTPRARLDGAGPRGHTSCPSGWSRASWSHLVPSGRRRASCASAWRWAVGTTPRAYLDGAGPDARLDGVGSGAHLDGAVPCARLDGTRAHLDGTASTPLSVAVRACSLSAVSFAAIPVSIKRNRSDVHWILPSAA</sequence>
<protein>
    <submittedName>
        <fullName evidence="2">Uncharacterized protein</fullName>
    </submittedName>
</protein>
<gene>
    <name evidence="2" type="ORF">B0I32_126175</name>
</gene>
<organism evidence="2 3">
    <name type="scientific">Nonomuraea fuscirosea</name>
    <dbReference type="NCBI Taxonomy" id="1291556"/>
    <lineage>
        <taxon>Bacteria</taxon>
        <taxon>Bacillati</taxon>
        <taxon>Actinomycetota</taxon>
        <taxon>Actinomycetes</taxon>
        <taxon>Streptosporangiales</taxon>
        <taxon>Streptosporangiaceae</taxon>
        <taxon>Nonomuraea</taxon>
    </lineage>
</organism>
<dbReference type="AlphaFoldDB" id="A0A2T0MDY5"/>
<name>A0A2T0MDY5_9ACTN</name>
<comment type="caution">
    <text evidence="2">The sequence shown here is derived from an EMBL/GenBank/DDBJ whole genome shotgun (WGS) entry which is preliminary data.</text>
</comment>
<accession>A0A2T0MDY5</accession>
<feature type="region of interest" description="Disordered" evidence="1">
    <location>
        <begin position="15"/>
        <end position="38"/>
    </location>
</feature>
<evidence type="ECO:0000313" key="2">
    <source>
        <dbReference type="EMBL" id="PRX55713.1"/>
    </source>
</evidence>
<dbReference type="Proteomes" id="UP000238312">
    <property type="component" value="Unassembled WGS sequence"/>
</dbReference>
<reference evidence="2 3" key="1">
    <citation type="submission" date="2018-03" db="EMBL/GenBank/DDBJ databases">
        <title>Genomic Encyclopedia of Type Strains, Phase III (KMG-III): the genomes of soil and plant-associated and newly described type strains.</title>
        <authorList>
            <person name="Whitman W."/>
        </authorList>
    </citation>
    <scope>NUCLEOTIDE SEQUENCE [LARGE SCALE GENOMIC DNA]</scope>
    <source>
        <strain evidence="2 3">CGMCC 4.7104</strain>
    </source>
</reference>
<proteinExistence type="predicted"/>
<keyword evidence="3" id="KW-1185">Reference proteome</keyword>
<evidence type="ECO:0000313" key="3">
    <source>
        <dbReference type="Proteomes" id="UP000238312"/>
    </source>
</evidence>
<evidence type="ECO:0000256" key="1">
    <source>
        <dbReference type="SAM" id="MobiDB-lite"/>
    </source>
</evidence>
<dbReference type="EMBL" id="PVNG01000026">
    <property type="protein sequence ID" value="PRX55713.1"/>
    <property type="molecule type" value="Genomic_DNA"/>
</dbReference>